<name>A0A0K2T615_LEPSM</name>
<dbReference type="AlphaFoldDB" id="A0A0K2T615"/>
<accession>A0A0K2T615</accession>
<dbReference type="EMBL" id="HACA01003515">
    <property type="protein sequence ID" value="CDW20876.1"/>
    <property type="molecule type" value="Transcribed_RNA"/>
</dbReference>
<sequence length="62" mass="6895">ALYTVIIHNFTVISDWAETTSRISIEWSTYSSILGGIGSVDIWKTLVQANLKGRVLGRTFHA</sequence>
<organism evidence="1">
    <name type="scientific">Lepeophtheirus salmonis</name>
    <name type="common">Salmon louse</name>
    <name type="synonym">Caligus salmonis</name>
    <dbReference type="NCBI Taxonomy" id="72036"/>
    <lineage>
        <taxon>Eukaryota</taxon>
        <taxon>Metazoa</taxon>
        <taxon>Ecdysozoa</taxon>
        <taxon>Arthropoda</taxon>
        <taxon>Crustacea</taxon>
        <taxon>Multicrustacea</taxon>
        <taxon>Hexanauplia</taxon>
        <taxon>Copepoda</taxon>
        <taxon>Siphonostomatoida</taxon>
        <taxon>Caligidae</taxon>
        <taxon>Lepeophtheirus</taxon>
    </lineage>
</organism>
<evidence type="ECO:0000313" key="1">
    <source>
        <dbReference type="EMBL" id="CDW20876.1"/>
    </source>
</evidence>
<protein>
    <submittedName>
        <fullName evidence="1">Uncharacterized protein</fullName>
    </submittedName>
</protein>
<feature type="non-terminal residue" evidence="1">
    <location>
        <position position="1"/>
    </location>
</feature>
<proteinExistence type="predicted"/>
<reference evidence="1" key="1">
    <citation type="submission" date="2014-05" db="EMBL/GenBank/DDBJ databases">
        <authorList>
            <person name="Chronopoulou M."/>
        </authorList>
    </citation>
    <scope>NUCLEOTIDE SEQUENCE</scope>
    <source>
        <tissue evidence="1">Whole organism</tissue>
    </source>
</reference>